<sequence length="321" mass="34586">MKLKKTVLGITLGLWMLIAALSFSPSAHADSSTDGNSFWTGTWSKHYNHLDLAPSLQGDILFGYDNGCNYGAFSHTALVAQGSSYSNGSWDGPIVESTDRGSSNSVITTGKQSDFQAYDAASLTFFNKKGYKFSGPSVVKNALSHSGPYSWLASYTSNDKWYCSKLVSRAVHDYNGYNLGFIVNGSLITPAAVWYDSALGQRSQSVSSAYDGGSVWTASRTEISSNAEPVSSTNASEISYKGVEVAAIHFNAADKNIIDARLSEEKAAGKNDDQSTGNTIVLPDAKPGLMKYLSSLYHSGVSKVEIQKKWNVSNDEMAQIH</sequence>
<dbReference type="Gene3D" id="3.90.1720.10">
    <property type="entry name" value="endopeptidase domain like (from Nostoc punctiforme)"/>
    <property type="match status" value="1"/>
</dbReference>
<feature type="signal peptide" evidence="1">
    <location>
        <begin position="1"/>
        <end position="29"/>
    </location>
</feature>
<dbReference type="InterPro" id="IPR038765">
    <property type="entry name" value="Papain-like_cys_pep_sf"/>
</dbReference>
<dbReference type="Proteomes" id="UP001341444">
    <property type="component" value="Unassembled WGS sequence"/>
</dbReference>
<proteinExistence type="predicted"/>
<name>A0ABU6MMT3_9BACI</name>
<keyword evidence="3" id="KW-1185">Reference proteome</keyword>
<protein>
    <submittedName>
        <fullName evidence="2">Uncharacterized protein</fullName>
    </submittedName>
</protein>
<comment type="caution">
    <text evidence="2">The sequence shown here is derived from an EMBL/GenBank/DDBJ whole genome shotgun (WGS) entry which is preliminary data.</text>
</comment>
<dbReference type="RefSeq" id="WP_066269275.1">
    <property type="nucleotide sequence ID" value="NZ_JARMAB010000031.1"/>
</dbReference>
<evidence type="ECO:0000313" key="3">
    <source>
        <dbReference type="Proteomes" id="UP001341444"/>
    </source>
</evidence>
<reference evidence="2 3" key="1">
    <citation type="submission" date="2023-03" db="EMBL/GenBank/DDBJ databases">
        <title>Bacillus Genome Sequencing.</title>
        <authorList>
            <person name="Dunlap C."/>
        </authorList>
    </citation>
    <scope>NUCLEOTIDE SEQUENCE [LARGE SCALE GENOMIC DNA]</scope>
    <source>
        <strain evidence="2 3">B-23453</strain>
    </source>
</reference>
<evidence type="ECO:0000256" key="1">
    <source>
        <dbReference type="SAM" id="SignalP"/>
    </source>
</evidence>
<keyword evidence="1" id="KW-0732">Signal</keyword>
<evidence type="ECO:0000313" key="2">
    <source>
        <dbReference type="EMBL" id="MED1205281.1"/>
    </source>
</evidence>
<dbReference type="SUPFAM" id="SSF54001">
    <property type="entry name" value="Cysteine proteinases"/>
    <property type="match status" value="1"/>
</dbReference>
<organism evidence="2 3">
    <name type="scientific">Heyndrickxia acidicola</name>
    <dbReference type="NCBI Taxonomy" id="209389"/>
    <lineage>
        <taxon>Bacteria</taxon>
        <taxon>Bacillati</taxon>
        <taxon>Bacillota</taxon>
        <taxon>Bacilli</taxon>
        <taxon>Bacillales</taxon>
        <taxon>Bacillaceae</taxon>
        <taxon>Heyndrickxia</taxon>
    </lineage>
</organism>
<gene>
    <name evidence="2" type="ORF">P4T90_19715</name>
</gene>
<feature type="chain" id="PRO_5046355027" evidence="1">
    <location>
        <begin position="30"/>
        <end position="321"/>
    </location>
</feature>
<accession>A0ABU6MMT3</accession>
<dbReference type="EMBL" id="JARMAB010000031">
    <property type="protein sequence ID" value="MED1205281.1"/>
    <property type="molecule type" value="Genomic_DNA"/>
</dbReference>